<evidence type="ECO:0000256" key="1">
    <source>
        <dbReference type="ARBA" id="ARBA00006479"/>
    </source>
</evidence>
<proteinExistence type="inferred from homology"/>
<sequence length="312" mass="31892">MTVPRPSRLALALDLGGTKVEAALVDPEGVVVPASRFRAATGPDCTPERLRAALQEVVGRALAERGDAQLVGAGVGSAGPIDLRAGTTEPVNMPGVRGFPLVAAVRALLPEVPVAFRLDGTCIALAEHWVGATRGIANSLALVVSTGVGGGIIVEGRLLGGSGGNAGHLGQMRIRGRAEEPGPVTVEELASGPRTVAWAREQGWSGEDGRDLSRSAREGDRIARAGIERSAAALGEGIANAATLLDLEIVAIGGGFVDVADDYIALVQRAAEDAALFDYARRVRVVRSGLGVDGPLIGAAALIHRAELLPSA</sequence>
<comment type="similarity">
    <text evidence="1">Belongs to the ROK (NagC/XylR) family.</text>
</comment>
<reference evidence="3" key="1">
    <citation type="journal article" date="2019" name="Int. J. Syst. Evol. Microbiol.">
        <title>The Global Catalogue of Microorganisms (GCM) 10K type strain sequencing project: providing services to taxonomists for standard genome sequencing and annotation.</title>
        <authorList>
            <consortium name="The Broad Institute Genomics Platform"/>
            <consortium name="The Broad Institute Genome Sequencing Center for Infectious Disease"/>
            <person name="Wu L."/>
            <person name="Ma J."/>
        </authorList>
    </citation>
    <scope>NUCLEOTIDE SEQUENCE [LARGE SCALE GENOMIC DNA]</scope>
    <source>
        <strain evidence="3">NBRC 108725</strain>
    </source>
</reference>
<evidence type="ECO:0000313" key="3">
    <source>
        <dbReference type="Proteomes" id="UP001321498"/>
    </source>
</evidence>
<keyword evidence="3" id="KW-1185">Reference proteome</keyword>
<keyword evidence="2" id="KW-0808">Transferase</keyword>
<protein>
    <submittedName>
        <fullName evidence="2">Sugar kinase</fullName>
    </submittedName>
</protein>
<dbReference type="Gene3D" id="3.30.420.40">
    <property type="match status" value="2"/>
</dbReference>
<dbReference type="Pfam" id="PF00480">
    <property type="entry name" value="ROK"/>
    <property type="match status" value="1"/>
</dbReference>
<dbReference type="GO" id="GO:0016301">
    <property type="term" value="F:kinase activity"/>
    <property type="evidence" value="ECO:0007669"/>
    <property type="project" value="UniProtKB-KW"/>
</dbReference>
<accession>A0ABN6XL29</accession>
<evidence type="ECO:0000313" key="2">
    <source>
        <dbReference type="EMBL" id="BDZ45566.1"/>
    </source>
</evidence>
<name>A0ABN6XL29_9MICO</name>
<dbReference type="PANTHER" id="PTHR18964">
    <property type="entry name" value="ROK (REPRESSOR, ORF, KINASE) FAMILY"/>
    <property type="match status" value="1"/>
</dbReference>
<dbReference type="SUPFAM" id="SSF53067">
    <property type="entry name" value="Actin-like ATPase domain"/>
    <property type="match status" value="1"/>
</dbReference>
<dbReference type="PANTHER" id="PTHR18964:SF169">
    <property type="entry name" value="N-ACETYLMANNOSAMINE KINASE"/>
    <property type="match status" value="1"/>
</dbReference>
<dbReference type="Proteomes" id="UP001321498">
    <property type="component" value="Chromosome"/>
</dbReference>
<dbReference type="RefSeq" id="WP_286278848.1">
    <property type="nucleotide sequence ID" value="NZ_AP027731.1"/>
</dbReference>
<keyword evidence="2" id="KW-0418">Kinase</keyword>
<dbReference type="EMBL" id="AP027731">
    <property type="protein sequence ID" value="BDZ45566.1"/>
    <property type="molecule type" value="Genomic_DNA"/>
</dbReference>
<dbReference type="InterPro" id="IPR043129">
    <property type="entry name" value="ATPase_NBD"/>
</dbReference>
<gene>
    <name evidence="2" type="ORF">GCM10025866_14750</name>
</gene>
<dbReference type="InterPro" id="IPR000600">
    <property type="entry name" value="ROK"/>
</dbReference>
<organism evidence="2 3">
    <name type="scientific">Naasia aerilata</name>
    <dbReference type="NCBI Taxonomy" id="1162966"/>
    <lineage>
        <taxon>Bacteria</taxon>
        <taxon>Bacillati</taxon>
        <taxon>Actinomycetota</taxon>
        <taxon>Actinomycetes</taxon>
        <taxon>Micrococcales</taxon>
        <taxon>Microbacteriaceae</taxon>
        <taxon>Naasia</taxon>
    </lineage>
</organism>